<accession>A0ACC0TVF7</accession>
<reference evidence="1" key="1">
    <citation type="submission" date="2021-03" db="EMBL/GenBank/DDBJ databases">
        <title>Evolutionary priming and transition to the ectomycorrhizal habit in an iconic lineage of mushroom-forming fungi: is preadaptation a requirement?</title>
        <authorList>
            <consortium name="DOE Joint Genome Institute"/>
            <person name="Looney B.P."/>
            <person name="Miyauchi S."/>
            <person name="Morin E."/>
            <person name="Drula E."/>
            <person name="Courty P.E."/>
            <person name="Chicoki N."/>
            <person name="Fauchery L."/>
            <person name="Kohler A."/>
            <person name="Kuo A."/>
            <person name="LaButti K."/>
            <person name="Pangilinan J."/>
            <person name="Lipzen A."/>
            <person name="Riley R."/>
            <person name="Andreopoulos W."/>
            <person name="He G."/>
            <person name="Johnson J."/>
            <person name="Barry K.W."/>
            <person name="Grigoriev I.V."/>
            <person name="Nagy L."/>
            <person name="Hibbett D."/>
            <person name="Henrissat B."/>
            <person name="Matheny P.B."/>
            <person name="Labbe J."/>
            <person name="Martin A.F."/>
        </authorList>
    </citation>
    <scope>NUCLEOTIDE SEQUENCE</scope>
    <source>
        <strain evidence="1">BPL698</strain>
    </source>
</reference>
<comment type="caution">
    <text evidence="1">The sequence shown here is derived from an EMBL/GenBank/DDBJ whole genome shotgun (WGS) entry which is preliminary data.</text>
</comment>
<dbReference type="Proteomes" id="UP001207468">
    <property type="component" value="Unassembled WGS sequence"/>
</dbReference>
<organism evidence="1 2">
    <name type="scientific">Russula earlei</name>
    <dbReference type="NCBI Taxonomy" id="71964"/>
    <lineage>
        <taxon>Eukaryota</taxon>
        <taxon>Fungi</taxon>
        <taxon>Dikarya</taxon>
        <taxon>Basidiomycota</taxon>
        <taxon>Agaricomycotina</taxon>
        <taxon>Agaricomycetes</taxon>
        <taxon>Russulales</taxon>
        <taxon>Russulaceae</taxon>
        <taxon>Russula</taxon>
    </lineage>
</organism>
<keyword evidence="2" id="KW-1185">Reference proteome</keyword>
<name>A0ACC0TVF7_9AGAM</name>
<protein>
    <submittedName>
        <fullName evidence="1">Uncharacterized protein</fullName>
    </submittedName>
</protein>
<evidence type="ECO:0000313" key="2">
    <source>
        <dbReference type="Proteomes" id="UP001207468"/>
    </source>
</evidence>
<dbReference type="EMBL" id="JAGFNK010000498">
    <property type="protein sequence ID" value="KAI9449468.1"/>
    <property type="molecule type" value="Genomic_DNA"/>
</dbReference>
<evidence type="ECO:0000313" key="1">
    <source>
        <dbReference type="EMBL" id="KAI9449468.1"/>
    </source>
</evidence>
<proteinExistence type="predicted"/>
<sequence>MSYLGRPPSSPPSGGRGGQKNNSSQLAFYRLRTPTITHCIYQHSLAAIEYPLSVSDDTIVVSALAAPPFCCHADLLTMGAKQLIAVVTMLNDALPPPLRINVEAGCQYLR</sequence>
<gene>
    <name evidence="1" type="ORF">F5148DRAFT_1247530</name>
</gene>